<dbReference type="Proteomes" id="UP000291469">
    <property type="component" value="Chromosome"/>
</dbReference>
<reference evidence="2 3" key="1">
    <citation type="submission" date="2019-01" db="EMBL/GenBank/DDBJ databases">
        <title>Egibacter rhizosphaerae EGI 80759T.</title>
        <authorList>
            <person name="Chen D.-D."/>
            <person name="Tian Y."/>
            <person name="Jiao J.-Y."/>
            <person name="Zhang X.-T."/>
            <person name="Zhang Y.-G."/>
            <person name="Zhang Y."/>
            <person name="Xiao M."/>
            <person name="Shu W.-S."/>
            <person name="Li W.-J."/>
        </authorList>
    </citation>
    <scope>NUCLEOTIDE SEQUENCE [LARGE SCALE GENOMIC DNA]</scope>
    <source>
        <strain evidence="2 3">EGI 80759</strain>
    </source>
</reference>
<protein>
    <submittedName>
        <fullName evidence="2">Uncharacterized protein</fullName>
    </submittedName>
</protein>
<keyword evidence="3" id="KW-1185">Reference proteome</keyword>
<accession>A0A411YK06</accession>
<sequence>MSRNLLIALGALVVVVLGGVFVVMPMVLDDGDEVADDQPDELAEGPDAEGPDAEGPDAEDPDAEGLEEDGDDLEIDEVQPSDEDDDFLADKPDDPDEFDERDEASPEDDGPLEETFEVFSARDPFQQLAAESEALPAADGTGDGDPGDDGGGDPGDSDDSDDEDRDDGDDPPSDVTVGGTVIQIESVYTDDEGEDRVELTVNGSGYTLTEGVTAADGALEILAIDPPCVEWQFAEYAPTTLCEGEEITK</sequence>
<dbReference type="KEGG" id="erz:ER308_19420"/>
<dbReference type="RefSeq" id="WP_131156517.1">
    <property type="nucleotide sequence ID" value="NZ_CP036402.1"/>
</dbReference>
<evidence type="ECO:0000256" key="1">
    <source>
        <dbReference type="SAM" id="MobiDB-lite"/>
    </source>
</evidence>
<dbReference type="OrthoDB" id="9823121at2"/>
<evidence type="ECO:0000313" key="2">
    <source>
        <dbReference type="EMBL" id="QBI21525.1"/>
    </source>
</evidence>
<feature type="compositionally biased region" description="Acidic residues" evidence="1">
    <location>
        <begin position="31"/>
        <end position="116"/>
    </location>
</feature>
<feature type="compositionally biased region" description="Acidic residues" evidence="1">
    <location>
        <begin position="145"/>
        <end position="172"/>
    </location>
</feature>
<evidence type="ECO:0000313" key="3">
    <source>
        <dbReference type="Proteomes" id="UP000291469"/>
    </source>
</evidence>
<proteinExistence type="predicted"/>
<dbReference type="EMBL" id="CP036402">
    <property type="protein sequence ID" value="QBI21525.1"/>
    <property type="molecule type" value="Genomic_DNA"/>
</dbReference>
<gene>
    <name evidence="2" type="ORF">ER308_19420</name>
</gene>
<feature type="region of interest" description="Disordered" evidence="1">
    <location>
        <begin position="31"/>
        <end position="180"/>
    </location>
</feature>
<name>A0A411YK06_9ACTN</name>
<dbReference type="AlphaFoldDB" id="A0A411YK06"/>
<organism evidence="2 3">
    <name type="scientific">Egibacter rhizosphaerae</name>
    <dbReference type="NCBI Taxonomy" id="1670831"/>
    <lineage>
        <taxon>Bacteria</taxon>
        <taxon>Bacillati</taxon>
        <taxon>Actinomycetota</taxon>
        <taxon>Nitriliruptoria</taxon>
        <taxon>Egibacterales</taxon>
        <taxon>Egibacteraceae</taxon>
        <taxon>Egibacter</taxon>
    </lineage>
</organism>